<dbReference type="EMBL" id="JACHEJ010000003">
    <property type="protein sequence ID" value="MBB6179832.1"/>
    <property type="molecule type" value="Genomic_DNA"/>
</dbReference>
<gene>
    <name evidence="2" type="ORF">HNQ75_001800</name>
</gene>
<accession>A0A7W9YWS1</accession>
<sequence>MTISRDIFWYNAAAVVRDMGMPHLNPPHGAAVDAVRWCLLVQGRPTHLRQEFLEKESPQLLAYLEKLAHRGDAAGWRTLRDRIQFRAEILSDTGIQPCSRPWLAAIWHTLPELAALGQVILDHRGDDQRLSPDPRMPTSAADAVTAGEGDGAAGKTGSSAAAKPGLSPRLVLPFVVVVPTPAEEKALDLSNDRKKEVRDDTAPDGPEGFDGPDGPGRANGPAGPGGRR</sequence>
<protein>
    <submittedName>
        <fullName evidence="2">Uncharacterized protein</fullName>
    </submittedName>
</protein>
<evidence type="ECO:0000313" key="2">
    <source>
        <dbReference type="EMBL" id="MBB6179832.1"/>
    </source>
</evidence>
<feature type="compositionally biased region" description="Low complexity" evidence="1">
    <location>
        <begin position="155"/>
        <end position="164"/>
    </location>
</feature>
<evidence type="ECO:0000256" key="1">
    <source>
        <dbReference type="SAM" id="MobiDB-lite"/>
    </source>
</evidence>
<reference evidence="2 3" key="1">
    <citation type="submission" date="2020-08" db="EMBL/GenBank/DDBJ databases">
        <title>Genomic Encyclopedia of Type Strains, Phase IV (KMG-IV): sequencing the most valuable type-strain genomes for metagenomic binning, comparative biology and taxonomic classification.</title>
        <authorList>
            <person name="Goeker M."/>
        </authorList>
    </citation>
    <scope>NUCLEOTIDE SEQUENCE [LARGE SCALE GENOMIC DNA]</scope>
    <source>
        <strain evidence="2 3">DSM 102134</strain>
    </source>
</reference>
<dbReference type="AlphaFoldDB" id="A0A7W9YWS1"/>
<feature type="region of interest" description="Disordered" evidence="1">
    <location>
        <begin position="183"/>
        <end position="228"/>
    </location>
</feature>
<organism evidence="2 3">
    <name type="scientific">Pseudorhizobium flavum</name>
    <dbReference type="NCBI Taxonomy" id="1335061"/>
    <lineage>
        <taxon>Bacteria</taxon>
        <taxon>Pseudomonadati</taxon>
        <taxon>Pseudomonadota</taxon>
        <taxon>Alphaproteobacteria</taxon>
        <taxon>Hyphomicrobiales</taxon>
        <taxon>Rhizobiaceae</taxon>
        <taxon>Rhizobium/Agrobacterium group</taxon>
        <taxon>Pseudorhizobium</taxon>
    </lineage>
</organism>
<feature type="region of interest" description="Disordered" evidence="1">
    <location>
        <begin position="125"/>
        <end position="164"/>
    </location>
</feature>
<dbReference type="RefSeq" id="WP_077547571.1">
    <property type="nucleotide sequence ID" value="NZ_JACHEJ010000003.1"/>
</dbReference>
<feature type="compositionally biased region" description="Basic and acidic residues" evidence="1">
    <location>
        <begin position="183"/>
        <end position="201"/>
    </location>
</feature>
<dbReference type="Proteomes" id="UP000535501">
    <property type="component" value="Unassembled WGS sequence"/>
</dbReference>
<keyword evidence="3" id="KW-1185">Reference proteome</keyword>
<comment type="caution">
    <text evidence="2">The sequence shown here is derived from an EMBL/GenBank/DDBJ whole genome shotgun (WGS) entry which is preliminary data.</text>
</comment>
<evidence type="ECO:0000313" key="3">
    <source>
        <dbReference type="Proteomes" id="UP000535501"/>
    </source>
</evidence>
<name>A0A7W9YWS1_9HYPH</name>
<proteinExistence type="predicted"/>